<feature type="region of interest" description="Disordered" evidence="1">
    <location>
        <begin position="1"/>
        <end position="39"/>
    </location>
</feature>
<evidence type="ECO:0000256" key="1">
    <source>
        <dbReference type="SAM" id="MobiDB-lite"/>
    </source>
</evidence>
<dbReference type="EMBL" id="MU856925">
    <property type="protein sequence ID" value="KAK4153946.1"/>
    <property type="molecule type" value="Genomic_DNA"/>
</dbReference>
<organism evidence="3 4">
    <name type="scientific">Chaetomidium leptoderma</name>
    <dbReference type="NCBI Taxonomy" id="669021"/>
    <lineage>
        <taxon>Eukaryota</taxon>
        <taxon>Fungi</taxon>
        <taxon>Dikarya</taxon>
        <taxon>Ascomycota</taxon>
        <taxon>Pezizomycotina</taxon>
        <taxon>Sordariomycetes</taxon>
        <taxon>Sordariomycetidae</taxon>
        <taxon>Sordariales</taxon>
        <taxon>Chaetomiaceae</taxon>
        <taxon>Chaetomidium</taxon>
    </lineage>
</organism>
<dbReference type="InterPro" id="IPR034444">
    <property type="entry name" value="Nuo17.8"/>
</dbReference>
<dbReference type="Gene3D" id="2.170.270.10">
    <property type="entry name" value="SET domain"/>
    <property type="match status" value="1"/>
</dbReference>
<dbReference type="SUPFAM" id="SSF82199">
    <property type="entry name" value="SET domain"/>
    <property type="match status" value="1"/>
</dbReference>
<accession>A0AAN6VPD5</accession>
<feature type="compositionally biased region" description="Polar residues" evidence="1">
    <location>
        <begin position="22"/>
        <end position="31"/>
    </location>
</feature>
<protein>
    <recommendedName>
        <fullName evidence="2">SET domain-containing protein</fullName>
    </recommendedName>
</protein>
<reference evidence="3" key="1">
    <citation type="journal article" date="2023" name="Mol. Phylogenet. Evol.">
        <title>Genome-scale phylogeny and comparative genomics of the fungal order Sordariales.</title>
        <authorList>
            <person name="Hensen N."/>
            <person name="Bonometti L."/>
            <person name="Westerberg I."/>
            <person name="Brannstrom I.O."/>
            <person name="Guillou S."/>
            <person name="Cros-Aarteil S."/>
            <person name="Calhoun S."/>
            <person name="Haridas S."/>
            <person name="Kuo A."/>
            <person name="Mondo S."/>
            <person name="Pangilinan J."/>
            <person name="Riley R."/>
            <person name="LaButti K."/>
            <person name="Andreopoulos B."/>
            <person name="Lipzen A."/>
            <person name="Chen C."/>
            <person name="Yan M."/>
            <person name="Daum C."/>
            <person name="Ng V."/>
            <person name="Clum A."/>
            <person name="Steindorff A."/>
            <person name="Ohm R.A."/>
            <person name="Martin F."/>
            <person name="Silar P."/>
            <person name="Natvig D.O."/>
            <person name="Lalanne C."/>
            <person name="Gautier V."/>
            <person name="Ament-Velasquez S.L."/>
            <person name="Kruys A."/>
            <person name="Hutchinson M.I."/>
            <person name="Powell A.J."/>
            <person name="Barry K."/>
            <person name="Miller A.N."/>
            <person name="Grigoriev I.V."/>
            <person name="Debuchy R."/>
            <person name="Gladieux P."/>
            <person name="Hiltunen Thoren M."/>
            <person name="Johannesson H."/>
        </authorList>
    </citation>
    <scope>NUCLEOTIDE SEQUENCE</scope>
    <source>
        <strain evidence="3">CBS 538.74</strain>
    </source>
</reference>
<dbReference type="Proteomes" id="UP001302745">
    <property type="component" value="Unassembled WGS sequence"/>
</dbReference>
<reference evidence="3" key="2">
    <citation type="submission" date="2023-05" db="EMBL/GenBank/DDBJ databases">
        <authorList>
            <consortium name="Lawrence Berkeley National Laboratory"/>
            <person name="Steindorff A."/>
            <person name="Hensen N."/>
            <person name="Bonometti L."/>
            <person name="Westerberg I."/>
            <person name="Brannstrom I.O."/>
            <person name="Guillou S."/>
            <person name="Cros-Aarteil S."/>
            <person name="Calhoun S."/>
            <person name="Haridas S."/>
            <person name="Kuo A."/>
            <person name="Mondo S."/>
            <person name="Pangilinan J."/>
            <person name="Riley R."/>
            <person name="Labutti K."/>
            <person name="Andreopoulos B."/>
            <person name="Lipzen A."/>
            <person name="Chen C."/>
            <person name="Yanf M."/>
            <person name="Daum C."/>
            <person name="Ng V."/>
            <person name="Clum A."/>
            <person name="Ohm R."/>
            <person name="Martin F."/>
            <person name="Silar P."/>
            <person name="Natvig D."/>
            <person name="Lalanne C."/>
            <person name="Gautier V."/>
            <person name="Ament-Velasquez S.L."/>
            <person name="Kruys A."/>
            <person name="Hutchinson M.I."/>
            <person name="Powell A.J."/>
            <person name="Barry K."/>
            <person name="Miller A.N."/>
            <person name="Grigoriev I.V."/>
            <person name="Debuchy R."/>
            <person name="Gladieux P."/>
            <person name="Thoren M.H."/>
            <person name="Johannesson H."/>
        </authorList>
    </citation>
    <scope>NUCLEOTIDE SEQUENCE</scope>
    <source>
        <strain evidence="3">CBS 538.74</strain>
    </source>
</reference>
<gene>
    <name evidence="3" type="ORF">C8A00DRAFT_43199</name>
</gene>
<comment type="caution">
    <text evidence="3">The sequence shown here is derived from an EMBL/GenBank/DDBJ whole genome shotgun (WGS) entry which is preliminary data.</text>
</comment>
<proteinExistence type="predicted"/>
<evidence type="ECO:0000313" key="3">
    <source>
        <dbReference type="EMBL" id="KAK4153946.1"/>
    </source>
</evidence>
<name>A0AAN6VPD5_9PEZI</name>
<feature type="domain" description="SET" evidence="2">
    <location>
        <begin position="192"/>
        <end position="473"/>
    </location>
</feature>
<dbReference type="InterPro" id="IPR046341">
    <property type="entry name" value="SET_dom_sf"/>
</dbReference>
<evidence type="ECO:0000313" key="4">
    <source>
        <dbReference type="Proteomes" id="UP001302745"/>
    </source>
</evidence>
<dbReference type="InterPro" id="IPR001214">
    <property type="entry name" value="SET_dom"/>
</dbReference>
<keyword evidence="4" id="KW-1185">Reference proteome</keyword>
<dbReference type="GO" id="GO:0005739">
    <property type="term" value="C:mitochondrion"/>
    <property type="evidence" value="ECO:0007669"/>
    <property type="project" value="InterPro"/>
</dbReference>
<dbReference type="PROSITE" id="PS50280">
    <property type="entry name" value="SET"/>
    <property type="match status" value="1"/>
</dbReference>
<sequence length="501" mass="52883">MSALRQRAAQVARQARTARPSGVQNTRSYASSHGHHEAPHTVEESLGAGFYITVGTVAASVLVYKVSRPGENGEDSSVHKWVRKVSDFSTEWETKNHLMTAALEQAAHDRHLLYGVERSKNFELTYPEVFTHGSPHNVPAGHYANLDKVIAHYKQQHHNEEARKATKLAAAAAAAAQHAPPKFLANPPLDLPAVRMGLVTPRVGYGLFAARDLAAGEFVLHEAPLMTALFNETFSADASLTQGQVAACRAALLLATDAGAGADAGAVTVTAVAFPAIAARFGVGPVLFDDEFESESGGARGVMGKMGMNLVAGQGRFAGSTVTRDEYEAYTARLDVSAASGGLSETEAREACREFFRHYAFQVLPRGSGSGGGGCGCDSGGGRRSTLLATAAAATREACVYLLGSLVNHCCTPPTPFLGSASFSTGSSNTPAGPNCSWRIGPSGLAQFIKPRHICVQARRAIREGEQLTWDYGKRDKGFACECDTCRNGLMGGLGSLCGVL</sequence>
<dbReference type="PANTHER" id="PTHR42100">
    <property type="entry name" value="OXIDOREDUCTASE 178 KDA SUBUNIT, PUTATIVE (AFU_ORTHOLOGUE AFUA_8G04320)-RELATED"/>
    <property type="match status" value="1"/>
</dbReference>
<dbReference type="PANTHER" id="PTHR42100:SF1">
    <property type="entry name" value="OXIDOREDUCTASE 178 KDA SUBUNIT, PUTATIVE (AFU_ORTHOLOGUE AFUA_8G04320)-RELATED"/>
    <property type="match status" value="1"/>
</dbReference>
<evidence type="ECO:0000259" key="2">
    <source>
        <dbReference type="PROSITE" id="PS50280"/>
    </source>
</evidence>
<dbReference type="AlphaFoldDB" id="A0AAN6VPD5"/>
<feature type="compositionally biased region" description="Low complexity" evidence="1">
    <location>
        <begin position="1"/>
        <end position="19"/>
    </location>
</feature>
<dbReference type="Pfam" id="PF00856">
    <property type="entry name" value="SET"/>
    <property type="match status" value="1"/>
</dbReference>